<dbReference type="PROSITE" id="PS01229">
    <property type="entry name" value="COF_2"/>
    <property type="match status" value="1"/>
</dbReference>
<protein>
    <submittedName>
        <fullName evidence="13">Copper-translocating P-type ATPase</fullName>
    </submittedName>
</protein>
<dbReference type="PROSITE" id="PS01047">
    <property type="entry name" value="HMA_1"/>
    <property type="match status" value="1"/>
</dbReference>
<dbReference type="InterPro" id="IPR008250">
    <property type="entry name" value="ATPase_P-typ_transduc_dom_A_sf"/>
</dbReference>
<evidence type="ECO:0000256" key="11">
    <source>
        <dbReference type="SAM" id="MobiDB-lite"/>
    </source>
</evidence>
<evidence type="ECO:0000256" key="4">
    <source>
        <dbReference type="ARBA" id="ARBA00022723"/>
    </source>
</evidence>
<dbReference type="InterPro" id="IPR001757">
    <property type="entry name" value="P_typ_ATPase"/>
</dbReference>
<proteinExistence type="inferred from homology"/>
<dbReference type="InterPro" id="IPR017969">
    <property type="entry name" value="Heavy-metal-associated_CS"/>
</dbReference>
<sequence length="778" mass="78973">MTATLPATAAETVETELLVEGMTCGACAARIERKLRKLDGVQANVNYATGRAAVVHGGTVTVDDLVAAVERAGYRAWQPDPATRDDEAEAAHERDLAALGQQLIACGALAAPVIVLSMVPALQFPLWQWTALGLTTPVVLWGALPIHRAALANLRHAAATMDTLVSLGTLAAFLWSVYAMVFGTAGLPGLTHSFELTLAPADAAGQIYLEVAAGVTTFVLAGRYLEARARRRSGSALRGLLALAATDARVLRDGREHLVPADRLAVGDTFVVRPGEKVATDGVVVDGSCALDTSAITGEPAPADVAPGDDVIGGCVALGGRLVVRATRVGADTQLAQTAALVERAQNGKAAVQRLADRVCGEFVPVVLMLAAATWGFWTGAGAGAATALAAATAVLIVACPCALGLATPTALLVGTGRAAQLGVLVTGPAVLESTRRIDTIVLDKTGTVTTGEMTVTDVVAADGTNVDEVLVVAGALAGTSTHPVAQAVARHAAGSDGRTGPEVRDVVSLDGLGMRGVIDGEEVLLGRLSLLQQRGIPIPDTFAEPLTEAAAKGRTTVAVARADRATAVLVLSDTIRPTSADAIAELRRLGLEPVLLTGDGVGAARAVADTVGITTVLADALPTDKVDHIARLQAEGRVVAMVGDGINDAAALAQADLGIAMGTGTDIAISAADITLVRADLTAAVDAVTISRRTLTVIKANLTWAFGYNILALPVAAAGMLHPMLAGAAMVASSVLVVTNSLRLGGRVRTRGRGAAVRPAPLSHAAGESAPASSGGC</sequence>
<keyword evidence="6 10" id="KW-0067">ATP-binding</keyword>
<dbReference type="NCBIfam" id="TIGR01511">
    <property type="entry name" value="ATPase-IB1_Cu"/>
    <property type="match status" value="1"/>
</dbReference>
<dbReference type="Gene3D" id="3.40.50.1000">
    <property type="entry name" value="HAD superfamily/HAD-like"/>
    <property type="match status" value="1"/>
</dbReference>
<gene>
    <name evidence="13" type="ORF">HF577_33415</name>
</gene>
<dbReference type="NCBIfam" id="TIGR01494">
    <property type="entry name" value="ATPase_P-type"/>
    <property type="match status" value="2"/>
</dbReference>
<comment type="caution">
    <text evidence="13">The sequence shown here is derived from an EMBL/GenBank/DDBJ whole genome shotgun (WGS) entry which is preliminary data.</text>
</comment>
<dbReference type="SFLD" id="SFLDG00002">
    <property type="entry name" value="C1.7:_P-type_atpase_like"/>
    <property type="match status" value="1"/>
</dbReference>
<dbReference type="SUPFAM" id="SSF55008">
    <property type="entry name" value="HMA, heavy metal-associated domain"/>
    <property type="match status" value="1"/>
</dbReference>
<comment type="subcellular location">
    <subcellularLocation>
        <location evidence="1">Cell membrane</location>
        <topology evidence="1">Multi-pass membrane protein</topology>
    </subcellularLocation>
</comment>
<keyword evidence="3 10" id="KW-0812">Transmembrane</keyword>
<dbReference type="InterPro" id="IPR023299">
    <property type="entry name" value="ATPase_P-typ_cyto_dom_N"/>
</dbReference>
<evidence type="ECO:0000256" key="6">
    <source>
        <dbReference type="ARBA" id="ARBA00022840"/>
    </source>
</evidence>
<feature type="region of interest" description="Disordered" evidence="11">
    <location>
        <begin position="756"/>
        <end position="778"/>
    </location>
</feature>
<feature type="transmembrane region" description="Helical" evidence="10">
    <location>
        <begin position="384"/>
        <end position="408"/>
    </location>
</feature>
<evidence type="ECO:0000313" key="13">
    <source>
        <dbReference type="EMBL" id="NMH81974.1"/>
    </source>
</evidence>
<feature type="transmembrane region" description="Helical" evidence="10">
    <location>
        <begin position="164"/>
        <end position="187"/>
    </location>
</feature>
<feature type="transmembrane region" description="Helical" evidence="10">
    <location>
        <begin position="728"/>
        <end position="746"/>
    </location>
</feature>
<dbReference type="PROSITE" id="PS00154">
    <property type="entry name" value="ATPASE_E1_E2"/>
    <property type="match status" value="1"/>
</dbReference>
<keyword evidence="10" id="KW-1003">Cell membrane</keyword>
<dbReference type="RefSeq" id="WP_169399994.1">
    <property type="nucleotide sequence ID" value="NZ_BAAAJH010000025.1"/>
</dbReference>
<dbReference type="CDD" id="cd02094">
    <property type="entry name" value="P-type_ATPase_Cu-like"/>
    <property type="match status" value="1"/>
</dbReference>
<keyword evidence="9 10" id="KW-0472">Membrane</keyword>
<feature type="domain" description="HMA" evidence="12">
    <location>
        <begin position="13"/>
        <end position="77"/>
    </location>
</feature>
<dbReference type="Gene3D" id="2.70.150.10">
    <property type="entry name" value="Calcium-transporting ATPase, cytoplasmic transduction domain A"/>
    <property type="match status" value="1"/>
</dbReference>
<feature type="transmembrane region" description="Helical" evidence="10">
    <location>
        <begin position="359"/>
        <end position="378"/>
    </location>
</feature>
<dbReference type="InterPro" id="IPR036412">
    <property type="entry name" value="HAD-like_sf"/>
</dbReference>
<keyword evidence="7" id="KW-1278">Translocase</keyword>
<dbReference type="InterPro" id="IPR018303">
    <property type="entry name" value="ATPase_P-typ_P_site"/>
</dbReference>
<dbReference type="Pfam" id="PF00403">
    <property type="entry name" value="HMA"/>
    <property type="match status" value="1"/>
</dbReference>
<reference evidence="13 14" key="1">
    <citation type="submission" date="2020-04" db="EMBL/GenBank/DDBJ databases">
        <authorList>
            <person name="Klaysubun C."/>
            <person name="Duangmal K."/>
            <person name="Lipun K."/>
        </authorList>
    </citation>
    <scope>NUCLEOTIDE SEQUENCE [LARGE SCALE GENOMIC DNA]</scope>
    <source>
        <strain evidence="13 14">JCM 11839</strain>
    </source>
</reference>
<feature type="transmembrane region" description="Helical" evidence="10">
    <location>
        <begin position="126"/>
        <end position="144"/>
    </location>
</feature>
<feature type="transmembrane region" description="Helical" evidence="10">
    <location>
        <begin position="703"/>
        <end position="722"/>
    </location>
</feature>
<evidence type="ECO:0000313" key="14">
    <source>
        <dbReference type="Proteomes" id="UP001296706"/>
    </source>
</evidence>
<dbReference type="InterPro" id="IPR036163">
    <property type="entry name" value="HMA_dom_sf"/>
</dbReference>
<dbReference type="InterPro" id="IPR059000">
    <property type="entry name" value="ATPase_P-type_domA"/>
</dbReference>
<keyword evidence="4 10" id="KW-0479">Metal-binding</keyword>
<evidence type="ECO:0000256" key="7">
    <source>
        <dbReference type="ARBA" id="ARBA00022967"/>
    </source>
</evidence>
<evidence type="ECO:0000256" key="5">
    <source>
        <dbReference type="ARBA" id="ARBA00022741"/>
    </source>
</evidence>
<dbReference type="NCBIfam" id="TIGR01525">
    <property type="entry name" value="ATPase-IB_hvy"/>
    <property type="match status" value="1"/>
</dbReference>
<evidence type="ECO:0000256" key="2">
    <source>
        <dbReference type="ARBA" id="ARBA00006024"/>
    </source>
</evidence>
<dbReference type="CDD" id="cd00371">
    <property type="entry name" value="HMA"/>
    <property type="match status" value="1"/>
</dbReference>
<feature type="transmembrane region" description="Helical" evidence="10">
    <location>
        <begin position="207"/>
        <end position="225"/>
    </location>
</feature>
<feature type="transmembrane region" description="Helical" evidence="10">
    <location>
        <begin position="103"/>
        <end position="120"/>
    </location>
</feature>
<keyword evidence="8 10" id="KW-1133">Transmembrane helix</keyword>
<dbReference type="PRINTS" id="PR00119">
    <property type="entry name" value="CATATPASE"/>
</dbReference>
<dbReference type="PANTHER" id="PTHR43520">
    <property type="entry name" value="ATP7, ISOFORM B"/>
    <property type="match status" value="1"/>
</dbReference>
<dbReference type="EMBL" id="JAAXKY010000186">
    <property type="protein sequence ID" value="NMH81974.1"/>
    <property type="molecule type" value="Genomic_DNA"/>
</dbReference>
<dbReference type="InterPro" id="IPR006121">
    <property type="entry name" value="HMA_dom"/>
</dbReference>
<dbReference type="Proteomes" id="UP001296706">
    <property type="component" value="Unassembled WGS sequence"/>
</dbReference>
<dbReference type="InterPro" id="IPR044492">
    <property type="entry name" value="P_typ_ATPase_HD_dom"/>
</dbReference>
<evidence type="ECO:0000256" key="3">
    <source>
        <dbReference type="ARBA" id="ARBA00022692"/>
    </source>
</evidence>
<evidence type="ECO:0000256" key="10">
    <source>
        <dbReference type="RuleBase" id="RU362081"/>
    </source>
</evidence>
<evidence type="ECO:0000256" key="9">
    <source>
        <dbReference type="ARBA" id="ARBA00023136"/>
    </source>
</evidence>
<accession>A0ABX1RQQ5</accession>
<keyword evidence="14" id="KW-1185">Reference proteome</keyword>
<evidence type="ECO:0000256" key="1">
    <source>
        <dbReference type="ARBA" id="ARBA00004651"/>
    </source>
</evidence>
<dbReference type="InterPro" id="IPR023214">
    <property type="entry name" value="HAD_sf"/>
</dbReference>
<dbReference type="PROSITE" id="PS50846">
    <property type="entry name" value="HMA_2"/>
    <property type="match status" value="1"/>
</dbReference>
<evidence type="ECO:0000256" key="8">
    <source>
        <dbReference type="ARBA" id="ARBA00022989"/>
    </source>
</evidence>
<dbReference type="PANTHER" id="PTHR43520:SF8">
    <property type="entry name" value="P-TYPE CU(+) TRANSPORTER"/>
    <property type="match status" value="1"/>
</dbReference>
<evidence type="ECO:0000259" key="12">
    <source>
        <dbReference type="PROSITE" id="PS50846"/>
    </source>
</evidence>
<dbReference type="SFLD" id="SFLDF00027">
    <property type="entry name" value="p-type_atpase"/>
    <property type="match status" value="1"/>
</dbReference>
<dbReference type="Gene3D" id="3.30.70.100">
    <property type="match status" value="1"/>
</dbReference>
<dbReference type="InterPro" id="IPR027256">
    <property type="entry name" value="P-typ_ATPase_IB"/>
</dbReference>
<dbReference type="SUPFAM" id="SSF56784">
    <property type="entry name" value="HAD-like"/>
    <property type="match status" value="1"/>
</dbReference>
<dbReference type="SFLD" id="SFLDS00003">
    <property type="entry name" value="Haloacid_Dehalogenase"/>
    <property type="match status" value="1"/>
</dbReference>
<comment type="similarity">
    <text evidence="2 10">Belongs to the cation transport ATPase (P-type) (TC 3.A.3) family. Type IB subfamily.</text>
</comment>
<keyword evidence="5 10" id="KW-0547">Nucleotide-binding</keyword>
<dbReference type="SUPFAM" id="SSF81653">
    <property type="entry name" value="Calcium ATPase, transduction domain A"/>
    <property type="match status" value="1"/>
</dbReference>
<organism evidence="13 14">
    <name type="scientific">Pseudonocardia xinjiangensis</name>
    <dbReference type="NCBI Taxonomy" id="75289"/>
    <lineage>
        <taxon>Bacteria</taxon>
        <taxon>Bacillati</taxon>
        <taxon>Actinomycetota</taxon>
        <taxon>Actinomycetes</taxon>
        <taxon>Pseudonocardiales</taxon>
        <taxon>Pseudonocardiaceae</taxon>
        <taxon>Pseudonocardia</taxon>
    </lineage>
</organism>
<name>A0ABX1RQQ5_9PSEU</name>
<dbReference type="Gene3D" id="3.40.1110.10">
    <property type="entry name" value="Calcium-transporting ATPase, cytoplasmic domain N"/>
    <property type="match status" value="1"/>
</dbReference>
<dbReference type="Pfam" id="PF00702">
    <property type="entry name" value="Hydrolase"/>
    <property type="match status" value="1"/>
</dbReference>
<dbReference type="Pfam" id="PF00122">
    <property type="entry name" value="E1-E2_ATPase"/>
    <property type="match status" value="1"/>
</dbReference>